<protein>
    <submittedName>
        <fullName evidence="2">Glyoxalase</fullName>
    </submittedName>
</protein>
<dbReference type="SUPFAM" id="SSF54593">
    <property type="entry name" value="Glyoxalase/Bleomycin resistance protein/Dihydroxybiphenyl dioxygenase"/>
    <property type="match status" value="1"/>
</dbReference>
<dbReference type="CDD" id="cd07247">
    <property type="entry name" value="SgaA_N_like"/>
    <property type="match status" value="1"/>
</dbReference>
<dbReference type="InterPro" id="IPR029068">
    <property type="entry name" value="Glyas_Bleomycin-R_OHBP_Dase"/>
</dbReference>
<name>A0A2A4MFQ8_9GAMM</name>
<feature type="domain" description="VOC" evidence="1">
    <location>
        <begin position="3"/>
        <end position="119"/>
    </location>
</feature>
<dbReference type="EMBL" id="NVQR01000136">
    <property type="protein sequence ID" value="PCH59069.1"/>
    <property type="molecule type" value="Genomic_DNA"/>
</dbReference>
<dbReference type="PROSITE" id="PS51819">
    <property type="entry name" value="VOC"/>
    <property type="match status" value="1"/>
</dbReference>
<dbReference type="PANTHER" id="PTHR33993:SF2">
    <property type="entry name" value="VOC DOMAIN-CONTAINING PROTEIN"/>
    <property type="match status" value="1"/>
</dbReference>
<comment type="caution">
    <text evidence="2">The sequence shown here is derived from an EMBL/GenBank/DDBJ whole genome shotgun (WGS) entry which is preliminary data.</text>
</comment>
<dbReference type="InterPro" id="IPR052164">
    <property type="entry name" value="Anthracycline_SecMetBiosynth"/>
</dbReference>
<proteinExistence type="predicted"/>
<dbReference type="Proteomes" id="UP000218172">
    <property type="component" value="Unassembled WGS sequence"/>
</dbReference>
<sequence length="124" mass="13667">MNKLMHFDIHSSNTENSREFYESVFDWKCNSYAGAEDFFQISASDGSVIGAISGRKYNPDNKDIYGYECSISVDDINATIAAVERAGGTTLMAKTAIPGVGWIAKFLDPEGNLFCAITYDREAK</sequence>
<dbReference type="InterPro" id="IPR037523">
    <property type="entry name" value="VOC_core"/>
</dbReference>
<dbReference type="InterPro" id="IPR041581">
    <property type="entry name" value="Glyoxalase_6"/>
</dbReference>
<gene>
    <name evidence="2" type="ORF">COC19_07695</name>
</gene>
<evidence type="ECO:0000259" key="1">
    <source>
        <dbReference type="PROSITE" id="PS51819"/>
    </source>
</evidence>
<dbReference type="PANTHER" id="PTHR33993">
    <property type="entry name" value="GLYOXALASE-RELATED"/>
    <property type="match status" value="1"/>
</dbReference>
<evidence type="ECO:0000313" key="3">
    <source>
        <dbReference type="Proteomes" id="UP000218172"/>
    </source>
</evidence>
<dbReference type="AlphaFoldDB" id="A0A2A4MFQ8"/>
<dbReference type="Gene3D" id="3.10.180.10">
    <property type="entry name" value="2,3-Dihydroxybiphenyl 1,2-Dioxygenase, domain 1"/>
    <property type="match status" value="1"/>
</dbReference>
<organism evidence="2 3">
    <name type="scientific">SAR86 cluster bacterium</name>
    <dbReference type="NCBI Taxonomy" id="2030880"/>
    <lineage>
        <taxon>Bacteria</taxon>
        <taxon>Pseudomonadati</taxon>
        <taxon>Pseudomonadota</taxon>
        <taxon>Gammaproteobacteria</taxon>
        <taxon>SAR86 cluster</taxon>
    </lineage>
</organism>
<evidence type="ECO:0000313" key="2">
    <source>
        <dbReference type="EMBL" id="PCH59069.1"/>
    </source>
</evidence>
<dbReference type="Pfam" id="PF18029">
    <property type="entry name" value="Glyoxalase_6"/>
    <property type="match status" value="1"/>
</dbReference>
<accession>A0A2A4MFQ8</accession>
<reference evidence="3" key="1">
    <citation type="submission" date="2017-08" db="EMBL/GenBank/DDBJ databases">
        <title>A dynamic microbial community with high functional redundancy inhabits the cold, oxic subseafloor aquifer.</title>
        <authorList>
            <person name="Tully B.J."/>
            <person name="Wheat C.G."/>
            <person name="Glazer B.T."/>
            <person name="Huber J.A."/>
        </authorList>
    </citation>
    <scope>NUCLEOTIDE SEQUENCE [LARGE SCALE GENOMIC DNA]</scope>
</reference>